<dbReference type="EMBL" id="ML991776">
    <property type="protein sequence ID" value="KAF2238294.1"/>
    <property type="molecule type" value="Genomic_DNA"/>
</dbReference>
<dbReference type="InterPro" id="IPR016580">
    <property type="entry name" value="HUS1"/>
</dbReference>
<feature type="compositionally biased region" description="Low complexity" evidence="5">
    <location>
        <begin position="220"/>
        <end position="239"/>
    </location>
</feature>
<dbReference type="GO" id="GO:0000724">
    <property type="term" value="P:double-strand break repair via homologous recombination"/>
    <property type="evidence" value="ECO:0007669"/>
    <property type="project" value="TreeGrafter"/>
</dbReference>
<feature type="region of interest" description="Disordered" evidence="5">
    <location>
        <begin position="118"/>
        <end position="148"/>
    </location>
</feature>
<protein>
    <recommendedName>
        <fullName evidence="4">Checkpoint protein</fullName>
    </recommendedName>
</protein>
<keyword evidence="7" id="KW-1185">Reference proteome</keyword>
<organism evidence="6 7">
    <name type="scientific">Viridothelium virens</name>
    <name type="common">Speckled blister lichen</name>
    <name type="synonym">Trypethelium virens</name>
    <dbReference type="NCBI Taxonomy" id="1048519"/>
    <lineage>
        <taxon>Eukaryota</taxon>
        <taxon>Fungi</taxon>
        <taxon>Dikarya</taxon>
        <taxon>Ascomycota</taxon>
        <taxon>Pezizomycotina</taxon>
        <taxon>Dothideomycetes</taxon>
        <taxon>Dothideomycetes incertae sedis</taxon>
        <taxon>Trypetheliales</taxon>
        <taxon>Trypetheliaceae</taxon>
        <taxon>Viridothelium</taxon>
    </lineage>
</organism>
<dbReference type="PANTHER" id="PTHR12900:SF0">
    <property type="entry name" value="CHECKPOINT PROTEIN"/>
    <property type="match status" value="1"/>
</dbReference>
<dbReference type="SUPFAM" id="SSF55979">
    <property type="entry name" value="DNA clamp"/>
    <property type="match status" value="1"/>
</dbReference>
<dbReference type="Pfam" id="PF04005">
    <property type="entry name" value="Hus1"/>
    <property type="match status" value="1"/>
</dbReference>
<dbReference type="GO" id="GO:0044778">
    <property type="term" value="P:meiotic DNA integrity checkpoint signaling"/>
    <property type="evidence" value="ECO:0007669"/>
    <property type="project" value="TreeGrafter"/>
</dbReference>
<evidence type="ECO:0000256" key="3">
    <source>
        <dbReference type="ARBA" id="ARBA00023242"/>
    </source>
</evidence>
<gene>
    <name evidence="6" type="ORF">EV356DRAFT_507388</name>
</gene>
<dbReference type="GO" id="GO:0035861">
    <property type="term" value="C:site of double-strand break"/>
    <property type="evidence" value="ECO:0007669"/>
    <property type="project" value="TreeGrafter"/>
</dbReference>
<dbReference type="InterPro" id="IPR046938">
    <property type="entry name" value="DNA_clamp_sf"/>
</dbReference>
<reference evidence="6" key="1">
    <citation type="journal article" date="2020" name="Stud. Mycol.">
        <title>101 Dothideomycetes genomes: a test case for predicting lifestyles and emergence of pathogens.</title>
        <authorList>
            <person name="Haridas S."/>
            <person name="Albert R."/>
            <person name="Binder M."/>
            <person name="Bloem J."/>
            <person name="Labutti K."/>
            <person name="Salamov A."/>
            <person name="Andreopoulos B."/>
            <person name="Baker S."/>
            <person name="Barry K."/>
            <person name="Bills G."/>
            <person name="Bluhm B."/>
            <person name="Cannon C."/>
            <person name="Castanera R."/>
            <person name="Culley D."/>
            <person name="Daum C."/>
            <person name="Ezra D."/>
            <person name="Gonzalez J."/>
            <person name="Henrissat B."/>
            <person name="Kuo A."/>
            <person name="Liang C."/>
            <person name="Lipzen A."/>
            <person name="Lutzoni F."/>
            <person name="Magnuson J."/>
            <person name="Mondo S."/>
            <person name="Nolan M."/>
            <person name="Ohm R."/>
            <person name="Pangilinan J."/>
            <person name="Park H.-J."/>
            <person name="Ramirez L."/>
            <person name="Alfaro M."/>
            <person name="Sun H."/>
            <person name="Tritt A."/>
            <person name="Yoshinaga Y."/>
            <person name="Zwiers L.-H."/>
            <person name="Turgeon B."/>
            <person name="Goodwin S."/>
            <person name="Spatafora J."/>
            <person name="Crous P."/>
            <person name="Grigoriev I."/>
        </authorList>
    </citation>
    <scope>NUCLEOTIDE SEQUENCE</scope>
    <source>
        <strain evidence="6">Tuck. ex Michener</strain>
    </source>
</reference>
<dbReference type="GO" id="GO:0000723">
    <property type="term" value="P:telomere maintenance"/>
    <property type="evidence" value="ECO:0007669"/>
    <property type="project" value="TreeGrafter"/>
</dbReference>
<evidence type="ECO:0000313" key="7">
    <source>
        <dbReference type="Proteomes" id="UP000800092"/>
    </source>
</evidence>
<proteinExistence type="inferred from homology"/>
<sequence length="395" mass="42314">MRFRASIKDVNTFSKLAASLSSLGHVAWVRLTNDDVRFTIIPEQGTQVWAVLSIDNLFEEYTIQSAAENNTINLEAPLAPLQRALKSALSSISTSIRLTKKDNIPLLSLTITTTSSYTPAPAIPPRGTSSATQSQARPSDSTTFFDDDNAAGTSFDLSSHHRPPRDTLITQDIPVRVLTASSVAGLHEPRCREPDVHILLPPLLQLKAVSDRFTKLADAAKSSSASALSSSGGTTSTTFARRRGGGGGGGGASTQAAGLSSNNQRGPRLEMLANMHGGLRLSLRTDALRIASEWSELANPDLDPAAVEGAEEGVARHPSTVMRGRVPDAEGEEGWARVRIDGRDWGRVLSVGRLGGRVIACFCHELALILYVYLESEQEGGEDSVLTYYVQSYSA</sequence>
<name>A0A6A6HJH4_VIRVR</name>
<comment type="similarity">
    <text evidence="2 4">Belongs to the HUS1 family.</text>
</comment>
<dbReference type="GO" id="GO:0005730">
    <property type="term" value="C:nucleolus"/>
    <property type="evidence" value="ECO:0007669"/>
    <property type="project" value="InterPro"/>
</dbReference>
<dbReference type="GO" id="GO:0031573">
    <property type="term" value="P:mitotic intra-S DNA damage checkpoint signaling"/>
    <property type="evidence" value="ECO:0007669"/>
    <property type="project" value="TreeGrafter"/>
</dbReference>
<dbReference type="Gene3D" id="3.70.10.10">
    <property type="match status" value="1"/>
</dbReference>
<keyword evidence="3" id="KW-0539">Nucleus</keyword>
<evidence type="ECO:0000256" key="2">
    <source>
        <dbReference type="ARBA" id="ARBA00005563"/>
    </source>
</evidence>
<dbReference type="GO" id="GO:0006289">
    <property type="term" value="P:nucleotide-excision repair"/>
    <property type="evidence" value="ECO:0007669"/>
    <property type="project" value="TreeGrafter"/>
</dbReference>
<dbReference type="PANTHER" id="PTHR12900">
    <property type="entry name" value="MITOTIC AND DNA DAMAGE CHECKPOINT PROTEIN HUS1"/>
    <property type="match status" value="1"/>
</dbReference>
<dbReference type="PIRSF" id="PIRSF011312">
    <property type="entry name" value="Cell_cycle_HUS1"/>
    <property type="match status" value="1"/>
</dbReference>
<dbReference type="OrthoDB" id="419537at2759"/>
<dbReference type="InterPro" id="IPR007150">
    <property type="entry name" value="HUS1/Mec3"/>
</dbReference>
<evidence type="ECO:0000256" key="5">
    <source>
        <dbReference type="SAM" id="MobiDB-lite"/>
    </source>
</evidence>
<evidence type="ECO:0000256" key="4">
    <source>
        <dbReference type="PIRNR" id="PIRNR011312"/>
    </source>
</evidence>
<evidence type="ECO:0000313" key="6">
    <source>
        <dbReference type="EMBL" id="KAF2238294.1"/>
    </source>
</evidence>
<dbReference type="GO" id="GO:0030896">
    <property type="term" value="C:checkpoint clamp complex"/>
    <property type="evidence" value="ECO:0007669"/>
    <property type="project" value="InterPro"/>
</dbReference>
<evidence type="ECO:0000256" key="1">
    <source>
        <dbReference type="ARBA" id="ARBA00004123"/>
    </source>
</evidence>
<feature type="region of interest" description="Disordered" evidence="5">
    <location>
        <begin position="220"/>
        <end position="265"/>
    </location>
</feature>
<dbReference type="Proteomes" id="UP000800092">
    <property type="component" value="Unassembled WGS sequence"/>
</dbReference>
<dbReference type="AlphaFoldDB" id="A0A6A6HJH4"/>
<accession>A0A6A6HJH4</accession>
<feature type="compositionally biased region" description="Polar residues" evidence="5">
    <location>
        <begin position="127"/>
        <end position="144"/>
    </location>
</feature>
<dbReference type="GO" id="GO:0033314">
    <property type="term" value="P:mitotic DNA replication checkpoint signaling"/>
    <property type="evidence" value="ECO:0007669"/>
    <property type="project" value="TreeGrafter"/>
</dbReference>
<comment type="subcellular location">
    <subcellularLocation>
        <location evidence="1">Nucleus</location>
    </subcellularLocation>
</comment>